<dbReference type="Proteomes" id="UP001519310">
    <property type="component" value="Unassembled WGS sequence"/>
</dbReference>
<evidence type="ECO:0000313" key="2">
    <source>
        <dbReference type="Proteomes" id="UP001519310"/>
    </source>
</evidence>
<accession>A0ABS4L703</accession>
<sequence>MINRETVRMTEDVPTTARVQDVLNRATRVVIVEGAPGEVDSIDLSRLVVTGDEIADLARHLAIVDGGTGDKCRCSGSGRQLHDESADLVLAALAAHPPSPAQLDGASELFCTPEWTTAHGRHLPEPQRSMLIGHIQAVGTDAMRRRLSWGYYGAERTVD</sequence>
<gene>
    <name evidence="1" type="ORF">J2Z77_003702</name>
</gene>
<comment type="caution">
    <text evidence="1">The sequence shown here is derived from an EMBL/GenBank/DDBJ whole genome shotgun (WGS) entry which is preliminary data.</text>
</comment>
<dbReference type="RefSeq" id="WP_189969806.1">
    <property type="nucleotide sequence ID" value="NZ_BMVL01000006.1"/>
</dbReference>
<evidence type="ECO:0000313" key="1">
    <source>
        <dbReference type="EMBL" id="MBP2037895.1"/>
    </source>
</evidence>
<name>A0ABS4L703_STRAV</name>
<proteinExistence type="predicted"/>
<organism evidence="1 2">
    <name type="scientific">Streptomyces avidinii</name>
    <dbReference type="NCBI Taxonomy" id="1895"/>
    <lineage>
        <taxon>Bacteria</taxon>
        <taxon>Bacillati</taxon>
        <taxon>Actinomycetota</taxon>
        <taxon>Actinomycetes</taxon>
        <taxon>Kitasatosporales</taxon>
        <taxon>Streptomycetaceae</taxon>
        <taxon>Streptomyces</taxon>
    </lineage>
</organism>
<keyword evidence="2" id="KW-1185">Reference proteome</keyword>
<dbReference type="EMBL" id="JAGGLQ010000006">
    <property type="protein sequence ID" value="MBP2037895.1"/>
    <property type="molecule type" value="Genomic_DNA"/>
</dbReference>
<protein>
    <submittedName>
        <fullName evidence="1">Uncharacterized protein</fullName>
    </submittedName>
</protein>
<reference evidence="1 2" key="1">
    <citation type="submission" date="2021-03" db="EMBL/GenBank/DDBJ databases">
        <title>Genomic Encyclopedia of Type Strains, Phase IV (KMG-IV): sequencing the most valuable type-strain genomes for metagenomic binning, comparative biology and taxonomic classification.</title>
        <authorList>
            <person name="Goeker M."/>
        </authorList>
    </citation>
    <scope>NUCLEOTIDE SEQUENCE [LARGE SCALE GENOMIC DNA]</scope>
    <source>
        <strain evidence="1 2">DSM 40526</strain>
    </source>
</reference>